<keyword evidence="2" id="KW-0238">DNA-binding</keyword>
<feature type="domain" description="HSF-type DNA-binding" evidence="6">
    <location>
        <begin position="32"/>
        <end position="127"/>
    </location>
</feature>
<sequence length="530" mass="59278">MDILVESKKKVIPNAPVITKDTSSTSRGGNAVPSGFILKLYQMVNGAPDEVITWTPSGDAFIIGSDLNRLESETLPQYFRHNRFQSLVRQLNFYSFRKINRERNVWIYKHNLFHRDHPEELYQVRRRTCPGVDGRKQRFSRLSAQKLSKSENEVEGDSSTSSEDDSVEEQQQQQQVDTYAEIYSIVKPFSTSSKRNLDSNNTTNGSINSSKKARILPGYDHTIPNDFEVDTSVISNHTPSPSRARISIFEIDDLDDGSANGTNDRTEMLQQSLIVSEVATKLEAYVKKAMKERGLSRTRRGGSGIVTPPFGTSFTMTSRDLITYDDEYREDSVKAAVVSTNVVSDTDDNASVEVNDSCVVIDEDMLTAPVLDIATVKHVSSEILQRANPLNGEVLRACANVAAFFMCTAPKEEPDQCSSKVLQLLSTSKVLEAEFYFYRSALHPTLFLESSIPDDGQFTDIQSAVLRNSLIGGAGRLESLREFKVFAVNLIYKLLRRNGCFAEIEPFSKSDHSILLHTSEIWSKSIGIGF</sequence>
<dbReference type="KEGG" id="fcy:FRACYDRAFT_240076"/>
<reference evidence="7 8" key="1">
    <citation type="submission" date="2016-09" db="EMBL/GenBank/DDBJ databases">
        <title>Extensive genetic diversity and differential bi-allelic expression allows diatom success in the polar Southern Ocean.</title>
        <authorList>
            <consortium name="DOE Joint Genome Institute"/>
            <person name="Mock T."/>
            <person name="Otillar R.P."/>
            <person name="Strauss J."/>
            <person name="Dupont C."/>
            <person name="Frickenhaus S."/>
            <person name="Maumus F."/>
            <person name="Mcmullan M."/>
            <person name="Sanges R."/>
            <person name="Schmutz J."/>
            <person name="Toseland A."/>
            <person name="Valas R."/>
            <person name="Veluchamy A."/>
            <person name="Ward B.J."/>
            <person name="Allen A."/>
            <person name="Barry K."/>
            <person name="Falciatore A."/>
            <person name="Ferrante M."/>
            <person name="Fortunato A.E."/>
            <person name="Gloeckner G."/>
            <person name="Gruber A."/>
            <person name="Hipkin R."/>
            <person name="Janech M."/>
            <person name="Kroth P."/>
            <person name="Leese F."/>
            <person name="Lindquist E."/>
            <person name="Lyon B.R."/>
            <person name="Martin J."/>
            <person name="Mayer C."/>
            <person name="Parker M."/>
            <person name="Quesneville H."/>
            <person name="Raymond J."/>
            <person name="Uhlig C."/>
            <person name="Valentin K.U."/>
            <person name="Worden A.Z."/>
            <person name="Armbrust E.V."/>
            <person name="Bowler C."/>
            <person name="Green B."/>
            <person name="Moulton V."/>
            <person name="Van Oosterhout C."/>
            <person name="Grigoriev I."/>
        </authorList>
    </citation>
    <scope>NUCLEOTIDE SEQUENCE [LARGE SCALE GENOMIC DNA]</scope>
    <source>
        <strain evidence="7 8">CCMP1102</strain>
    </source>
</reference>
<comment type="similarity">
    <text evidence="4">Belongs to the HSF family.</text>
</comment>
<accession>A0A1E7FB24</accession>
<dbReference type="AlphaFoldDB" id="A0A1E7FB24"/>
<dbReference type="InterPro" id="IPR036390">
    <property type="entry name" value="WH_DNA-bd_sf"/>
</dbReference>
<evidence type="ECO:0000256" key="1">
    <source>
        <dbReference type="ARBA" id="ARBA00004123"/>
    </source>
</evidence>
<dbReference type="Gene3D" id="1.10.10.10">
    <property type="entry name" value="Winged helix-like DNA-binding domain superfamily/Winged helix DNA-binding domain"/>
    <property type="match status" value="1"/>
</dbReference>
<dbReference type="EMBL" id="KV784359">
    <property type="protein sequence ID" value="OEU15390.1"/>
    <property type="molecule type" value="Genomic_DNA"/>
</dbReference>
<evidence type="ECO:0000256" key="2">
    <source>
        <dbReference type="ARBA" id="ARBA00023125"/>
    </source>
</evidence>
<dbReference type="PRINTS" id="PR00056">
    <property type="entry name" value="HSFDOMAIN"/>
</dbReference>
<organism evidence="7 8">
    <name type="scientific">Fragilariopsis cylindrus CCMP1102</name>
    <dbReference type="NCBI Taxonomy" id="635003"/>
    <lineage>
        <taxon>Eukaryota</taxon>
        <taxon>Sar</taxon>
        <taxon>Stramenopiles</taxon>
        <taxon>Ochrophyta</taxon>
        <taxon>Bacillariophyta</taxon>
        <taxon>Bacillariophyceae</taxon>
        <taxon>Bacillariophycidae</taxon>
        <taxon>Bacillariales</taxon>
        <taxon>Bacillariaceae</taxon>
        <taxon>Fragilariopsis</taxon>
    </lineage>
</organism>
<gene>
    <name evidence="7" type="ORF">FRACYDRAFT_240076</name>
</gene>
<feature type="compositionally biased region" description="Low complexity" evidence="5">
    <location>
        <begin position="199"/>
        <end position="210"/>
    </location>
</feature>
<evidence type="ECO:0000256" key="4">
    <source>
        <dbReference type="RuleBase" id="RU004020"/>
    </source>
</evidence>
<dbReference type="SMART" id="SM00415">
    <property type="entry name" value="HSF"/>
    <property type="match status" value="1"/>
</dbReference>
<evidence type="ECO:0000256" key="3">
    <source>
        <dbReference type="ARBA" id="ARBA00023242"/>
    </source>
</evidence>
<dbReference type="SUPFAM" id="SSF46785">
    <property type="entry name" value="Winged helix' DNA-binding domain"/>
    <property type="match status" value="1"/>
</dbReference>
<dbReference type="InterPro" id="IPR000232">
    <property type="entry name" value="HSF_DNA-bd"/>
</dbReference>
<dbReference type="InParanoid" id="A0A1E7FB24"/>
<dbReference type="InterPro" id="IPR036388">
    <property type="entry name" value="WH-like_DNA-bd_sf"/>
</dbReference>
<feature type="region of interest" description="Disordered" evidence="5">
    <location>
        <begin position="193"/>
        <end position="212"/>
    </location>
</feature>
<evidence type="ECO:0000256" key="5">
    <source>
        <dbReference type="SAM" id="MobiDB-lite"/>
    </source>
</evidence>
<dbReference type="PANTHER" id="PTHR10015">
    <property type="entry name" value="HEAT SHOCK TRANSCRIPTION FACTOR"/>
    <property type="match status" value="1"/>
</dbReference>
<evidence type="ECO:0000313" key="8">
    <source>
        <dbReference type="Proteomes" id="UP000095751"/>
    </source>
</evidence>
<evidence type="ECO:0000259" key="6">
    <source>
        <dbReference type="SMART" id="SM00415"/>
    </source>
</evidence>
<dbReference type="Pfam" id="PF00447">
    <property type="entry name" value="HSF_DNA-bind"/>
    <property type="match status" value="1"/>
</dbReference>
<dbReference type="PANTHER" id="PTHR10015:SF206">
    <property type="entry name" value="HSF-TYPE DNA-BINDING DOMAIN-CONTAINING PROTEIN"/>
    <property type="match status" value="1"/>
</dbReference>
<dbReference type="GO" id="GO:0043565">
    <property type="term" value="F:sequence-specific DNA binding"/>
    <property type="evidence" value="ECO:0007669"/>
    <property type="project" value="InterPro"/>
</dbReference>
<comment type="subcellular location">
    <subcellularLocation>
        <location evidence="1">Nucleus</location>
    </subcellularLocation>
</comment>
<name>A0A1E7FB24_9STRA</name>
<feature type="region of interest" description="Disordered" evidence="5">
    <location>
        <begin position="140"/>
        <end position="174"/>
    </location>
</feature>
<dbReference type="GO" id="GO:0005634">
    <property type="term" value="C:nucleus"/>
    <property type="evidence" value="ECO:0007669"/>
    <property type="project" value="UniProtKB-SubCell"/>
</dbReference>
<protein>
    <recommendedName>
        <fullName evidence="6">HSF-type DNA-binding domain-containing protein</fullName>
    </recommendedName>
</protein>
<keyword evidence="8" id="KW-1185">Reference proteome</keyword>
<evidence type="ECO:0000313" key="7">
    <source>
        <dbReference type="EMBL" id="OEU15390.1"/>
    </source>
</evidence>
<proteinExistence type="inferred from homology"/>
<dbReference type="Proteomes" id="UP000095751">
    <property type="component" value="Unassembled WGS sequence"/>
</dbReference>
<dbReference type="OrthoDB" id="60033at2759"/>
<keyword evidence="3" id="KW-0539">Nucleus</keyword>
<dbReference type="GO" id="GO:0003700">
    <property type="term" value="F:DNA-binding transcription factor activity"/>
    <property type="evidence" value="ECO:0007669"/>
    <property type="project" value="InterPro"/>
</dbReference>